<reference evidence="5 6" key="1">
    <citation type="submission" date="2016-10" db="EMBL/GenBank/DDBJ databases">
        <authorList>
            <person name="de Groot N.N."/>
        </authorList>
    </citation>
    <scope>NUCLEOTIDE SEQUENCE [LARGE SCALE GENOMIC DNA]</scope>
    <source>
        <strain evidence="5 6">KPR-7B</strain>
    </source>
</reference>
<keyword evidence="3" id="KW-1133">Transmembrane helix</keyword>
<dbReference type="PROSITE" id="PS50006">
    <property type="entry name" value="FHA_DOMAIN"/>
    <property type="match status" value="1"/>
</dbReference>
<gene>
    <name evidence="5" type="ORF">SAMN04487766_1257</name>
</gene>
<keyword evidence="3" id="KW-0812">Transmembrane</keyword>
<feature type="compositionally biased region" description="Pro residues" evidence="2">
    <location>
        <begin position="207"/>
        <end position="216"/>
    </location>
</feature>
<dbReference type="SUPFAM" id="SSF49879">
    <property type="entry name" value="SMAD/FHA domain"/>
    <property type="match status" value="1"/>
</dbReference>
<feature type="region of interest" description="Disordered" evidence="2">
    <location>
        <begin position="204"/>
        <end position="316"/>
    </location>
</feature>
<feature type="transmembrane region" description="Helical" evidence="3">
    <location>
        <begin position="57"/>
        <end position="76"/>
    </location>
</feature>
<evidence type="ECO:0000313" key="6">
    <source>
        <dbReference type="Proteomes" id="UP000199671"/>
    </source>
</evidence>
<dbReference type="InterPro" id="IPR008984">
    <property type="entry name" value="SMAD_FHA_dom_sf"/>
</dbReference>
<dbReference type="EMBL" id="FNHU01000025">
    <property type="protein sequence ID" value="SDN32521.1"/>
    <property type="molecule type" value="Genomic_DNA"/>
</dbReference>
<proteinExistence type="predicted"/>
<feature type="domain" description="FHA" evidence="4">
    <location>
        <begin position="337"/>
        <end position="389"/>
    </location>
</feature>
<evidence type="ECO:0000259" key="4">
    <source>
        <dbReference type="PROSITE" id="PS50006"/>
    </source>
</evidence>
<feature type="region of interest" description="Disordered" evidence="2">
    <location>
        <begin position="139"/>
        <end position="164"/>
    </location>
</feature>
<evidence type="ECO:0000313" key="5">
    <source>
        <dbReference type="EMBL" id="SDN32521.1"/>
    </source>
</evidence>
<keyword evidence="3" id="KW-0472">Membrane</keyword>
<name>A0A1H0AGT4_9ACTO</name>
<feature type="compositionally biased region" description="Pro residues" evidence="2">
    <location>
        <begin position="253"/>
        <end position="263"/>
    </location>
</feature>
<evidence type="ECO:0000256" key="2">
    <source>
        <dbReference type="SAM" id="MobiDB-lite"/>
    </source>
</evidence>
<evidence type="ECO:0000256" key="1">
    <source>
        <dbReference type="ARBA" id="ARBA00022553"/>
    </source>
</evidence>
<feature type="compositionally biased region" description="Low complexity" evidence="2">
    <location>
        <begin position="295"/>
        <end position="305"/>
    </location>
</feature>
<keyword evidence="1" id="KW-0597">Phosphoprotein</keyword>
<feature type="compositionally biased region" description="Low complexity" evidence="2">
    <location>
        <begin position="217"/>
        <end position="252"/>
    </location>
</feature>
<dbReference type="AlphaFoldDB" id="A0A1H0AGT4"/>
<sequence>MVGQPQAESPSVDRPQPDRGGGRPLDLTESAVAALVDLLLVVVPAALAHLLLGWTVLAWMIAGETVVVLALLLAAVGRTPGLAVVSAATAASLTGTTPPVGRSLLRVVLTPLLPLGRRTPGATDGAAVAGRESLLDSLTRTTTRTSRPWRRTPAPLGDISGQSAPTALAASGHAVAAAPAAPATPTLSAAPAATAYGLQPVSTGAATPPPTAPPAPGAFSAPAPAAYTQPPYSAAAEPPSSSRPATPQLHPVPASPAPPPPAEELPQSFPPGAVTAPQEPAASPALAPADTGRIPAAAPLPTTAPSDDGVGTADTRTPPLYRIVIDSTRRLPLEGQCVLGRAPQRLAADDVQLVELDASTAVSRSHLRIGVAGAGAWAEDLGSANGSVLLRANGTRTLLEPGVRTPLGPGGVVVLAEGVTVAVEASRRARRAQAR</sequence>
<dbReference type="Gene3D" id="2.60.200.20">
    <property type="match status" value="1"/>
</dbReference>
<protein>
    <recommendedName>
        <fullName evidence="4">FHA domain-containing protein</fullName>
    </recommendedName>
</protein>
<dbReference type="Proteomes" id="UP000199671">
    <property type="component" value="Unassembled WGS sequence"/>
</dbReference>
<evidence type="ECO:0000256" key="3">
    <source>
        <dbReference type="SAM" id="Phobius"/>
    </source>
</evidence>
<feature type="region of interest" description="Disordered" evidence="2">
    <location>
        <begin position="1"/>
        <end position="24"/>
    </location>
</feature>
<organism evidence="5 6">
    <name type="scientific">Actinomyces ruminicola</name>
    <dbReference type="NCBI Taxonomy" id="332524"/>
    <lineage>
        <taxon>Bacteria</taxon>
        <taxon>Bacillati</taxon>
        <taxon>Actinomycetota</taxon>
        <taxon>Actinomycetes</taxon>
        <taxon>Actinomycetales</taxon>
        <taxon>Actinomycetaceae</taxon>
        <taxon>Actinomyces</taxon>
    </lineage>
</organism>
<feature type="transmembrane region" description="Helical" evidence="3">
    <location>
        <begin position="31"/>
        <end position="51"/>
    </location>
</feature>
<dbReference type="CDD" id="cd00060">
    <property type="entry name" value="FHA"/>
    <property type="match status" value="1"/>
</dbReference>
<accession>A0A1H0AGT4</accession>
<dbReference type="InterPro" id="IPR000253">
    <property type="entry name" value="FHA_dom"/>
</dbReference>